<organism evidence="1 2">
    <name type="scientific">Diploptera punctata</name>
    <name type="common">Pacific beetle cockroach</name>
    <dbReference type="NCBI Taxonomy" id="6984"/>
    <lineage>
        <taxon>Eukaryota</taxon>
        <taxon>Metazoa</taxon>
        <taxon>Ecdysozoa</taxon>
        <taxon>Arthropoda</taxon>
        <taxon>Hexapoda</taxon>
        <taxon>Insecta</taxon>
        <taxon>Pterygota</taxon>
        <taxon>Neoptera</taxon>
        <taxon>Polyneoptera</taxon>
        <taxon>Dictyoptera</taxon>
        <taxon>Blattodea</taxon>
        <taxon>Blaberoidea</taxon>
        <taxon>Blaberidae</taxon>
        <taxon>Diplopterinae</taxon>
        <taxon>Diploptera</taxon>
    </lineage>
</organism>
<feature type="non-terminal residue" evidence="1">
    <location>
        <position position="1"/>
    </location>
</feature>
<reference evidence="1" key="1">
    <citation type="journal article" date="2023" name="IScience">
        <title>Live-bearing cockroach genome reveals convergent evolutionary mechanisms linked to viviparity in insects and beyond.</title>
        <authorList>
            <person name="Fouks B."/>
            <person name="Harrison M.C."/>
            <person name="Mikhailova A.A."/>
            <person name="Marchal E."/>
            <person name="English S."/>
            <person name="Carruthers M."/>
            <person name="Jennings E.C."/>
            <person name="Chiamaka E.L."/>
            <person name="Frigard R.A."/>
            <person name="Pippel M."/>
            <person name="Attardo G.M."/>
            <person name="Benoit J.B."/>
            <person name="Bornberg-Bauer E."/>
            <person name="Tobe S.S."/>
        </authorList>
    </citation>
    <scope>NUCLEOTIDE SEQUENCE</scope>
    <source>
        <strain evidence="1">Stay&amp;Tobe</strain>
    </source>
</reference>
<gene>
    <name evidence="1" type="ORF">L9F63_012169</name>
</gene>
<proteinExistence type="predicted"/>
<protein>
    <submittedName>
        <fullName evidence="1">Uncharacterized protein</fullName>
    </submittedName>
</protein>
<sequence length="61" mass="6982">MLKVVSPTPITPHCARQPESKSCRFIASPRFKHKNYVQEIFIKSTSDGNFEDEDVDQDLTV</sequence>
<reference evidence="1" key="2">
    <citation type="submission" date="2023-05" db="EMBL/GenBank/DDBJ databases">
        <authorList>
            <person name="Fouks B."/>
        </authorList>
    </citation>
    <scope>NUCLEOTIDE SEQUENCE</scope>
    <source>
        <strain evidence="1">Stay&amp;Tobe</strain>
        <tissue evidence="1">Testes</tissue>
    </source>
</reference>
<evidence type="ECO:0000313" key="1">
    <source>
        <dbReference type="EMBL" id="KAJ9596788.1"/>
    </source>
</evidence>
<dbReference type="EMBL" id="JASPKZ010001960">
    <property type="protein sequence ID" value="KAJ9596788.1"/>
    <property type="molecule type" value="Genomic_DNA"/>
</dbReference>
<evidence type="ECO:0000313" key="2">
    <source>
        <dbReference type="Proteomes" id="UP001233999"/>
    </source>
</evidence>
<keyword evidence="2" id="KW-1185">Reference proteome</keyword>
<accession>A0AAD8ENL1</accession>
<dbReference type="AlphaFoldDB" id="A0AAD8ENL1"/>
<dbReference type="Proteomes" id="UP001233999">
    <property type="component" value="Unassembled WGS sequence"/>
</dbReference>
<comment type="caution">
    <text evidence="1">The sequence shown here is derived from an EMBL/GenBank/DDBJ whole genome shotgun (WGS) entry which is preliminary data.</text>
</comment>
<name>A0AAD8ENL1_DIPPU</name>